<keyword evidence="3" id="KW-0720">Serine protease</keyword>
<dbReference type="SUPFAM" id="SSF50993">
    <property type="entry name" value="Peptidase/esterase 'gauge' domain"/>
    <property type="match status" value="1"/>
</dbReference>
<accession>A0A0A2WE39</accession>
<dbReference type="SUPFAM" id="SSF53474">
    <property type="entry name" value="alpha/beta-Hydrolases"/>
    <property type="match status" value="1"/>
</dbReference>
<dbReference type="InterPro" id="IPR002470">
    <property type="entry name" value="Peptidase_S9A"/>
</dbReference>
<dbReference type="InterPro" id="IPR029058">
    <property type="entry name" value="AB_hydrolase_fold"/>
</dbReference>
<dbReference type="InterPro" id="IPR023302">
    <property type="entry name" value="Pept_S9A_N"/>
</dbReference>
<dbReference type="PATRIC" id="fig|1300345.3.peg.2900"/>
<dbReference type="PANTHER" id="PTHR42881">
    <property type="entry name" value="PROLYL ENDOPEPTIDASE"/>
    <property type="match status" value="1"/>
</dbReference>
<dbReference type="AlphaFoldDB" id="A0A0A2WE39"/>
<keyword evidence="1" id="KW-0645">Protease</keyword>
<dbReference type="EMBL" id="JRKJ01000023">
    <property type="protein sequence ID" value="KGQ17998.1"/>
    <property type="molecule type" value="Genomic_DNA"/>
</dbReference>
<feature type="domain" description="Peptidase S9 prolyl oligopeptidase catalytic" evidence="5">
    <location>
        <begin position="510"/>
        <end position="709"/>
    </location>
</feature>
<dbReference type="RefSeq" id="WP_036171448.1">
    <property type="nucleotide sequence ID" value="NZ_JRKJ01000023.1"/>
</dbReference>
<comment type="caution">
    <text evidence="7">The sequence shown here is derived from an EMBL/GenBank/DDBJ whole genome shotgun (WGS) entry which is preliminary data.</text>
</comment>
<dbReference type="PANTHER" id="PTHR42881:SF13">
    <property type="entry name" value="PROLYL ENDOPEPTIDASE"/>
    <property type="match status" value="1"/>
</dbReference>
<keyword evidence="4" id="KW-0732">Signal</keyword>
<dbReference type="GO" id="GO:0006508">
    <property type="term" value="P:proteolysis"/>
    <property type="evidence" value="ECO:0007669"/>
    <property type="project" value="UniProtKB-KW"/>
</dbReference>
<evidence type="ECO:0000256" key="1">
    <source>
        <dbReference type="ARBA" id="ARBA00022670"/>
    </source>
</evidence>
<feature type="signal peptide" evidence="4">
    <location>
        <begin position="1"/>
        <end position="26"/>
    </location>
</feature>
<dbReference type="OrthoDB" id="9801421at2"/>
<gene>
    <name evidence="7" type="ORF">LF41_1852</name>
</gene>
<keyword evidence="8" id="KW-1185">Reference proteome</keyword>
<dbReference type="STRING" id="1300345.LF41_1852"/>
<dbReference type="GO" id="GO:0005829">
    <property type="term" value="C:cytosol"/>
    <property type="evidence" value="ECO:0007669"/>
    <property type="project" value="TreeGrafter"/>
</dbReference>
<dbReference type="InterPro" id="IPR001375">
    <property type="entry name" value="Peptidase_S9_cat"/>
</dbReference>
<evidence type="ECO:0000313" key="7">
    <source>
        <dbReference type="EMBL" id="KGQ17998.1"/>
    </source>
</evidence>
<keyword evidence="2" id="KW-0378">Hydrolase</keyword>
<protein>
    <submittedName>
        <fullName evidence="7">Prolyl endopeptidase</fullName>
    </submittedName>
</protein>
<sequence length="711" mass="78315">MPKRSPVLLVAGIAFGLAATSGIVIAADGSPAQQEPAVANDPYQWLEDVKGDKAIAWVREQNAKSEAELAATPQFRKLESDIRAILDSTAKIPGVEKIGAYYYNFWKDANHERGLWRRTTLEEYRKADPKWETVLDLDALNRAEKENWVWHGADCLKPDYTRCLIALSRGGSDADVTREFDLSTKDWVKDGFFRPEAKGGMGWIDRDTTYVFTDFGEGSMTPSGYPRIVKQWSRGTPLAKATQVYEGQAQDMYIAAARDLTPGFKRDFVYRTIAFYNDELYLRGADGKLAKVDAPNSANKSVHKQWLLLELRDAYEAGGKTWPAGALIAAKFDDFMAGKREFTELFAPTDNTSLAGFSWTKDRLVLNVMEDVKNKLSVLTPGDGAWTRKPLAGAPTIGTVSVGAVDADDSDAVWITATDYLTPTTLAIADVSKDAAPEVLKSNPQFFDATKHVIEQHFATSKDGTRIPYFLVKPKDAKSDGSTPTLLYGYGGFEVSMTPAYSGGVGKGWLEKGGAYAVANIRGGGEYGPRWHQAALKANRHKAYEDFAAVANDLVASKLTTHQRLGIMGGSNGGLLMGNMLTQYPELFGAIVVQVPLLDMKRYSHLLAGASWMAEYGDPDTSDWEFIKTFSPYHLFDPAKTYPPVLFATSTADDRVHPGHARKMMAKMLEAKKDVRYYENIEGGHGGAANNAQSAHMNALAYTFLWNELSK</sequence>
<evidence type="ECO:0000259" key="5">
    <source>
        <dbReference type="Pfam" id="PF00326"/>
    </source>
</evidence>
<dbReference type="Gene3D" id="3.40.50.1820">
    <property type="entry name" value="alpha/beta hydrolase"/>
    <property type="match status" value="1"/>
</dbReference>
<dbReference type="GO" id="GO:0070012">
    <property type="term" value="F:oligopeptidase activity"/>
    <property type="evidence" value="ECO:0007669"/>
    <property type="project" value="TreeGrafter"/>
</dbReference>
<dbReference type="Pfam" id="PF00326">
    <property type="entry name" value="Peptidase_S9"/>
    <property type="match status" value="1"/>
</dbReference>
<evidence type="ECO:0000313" key="8">
    <source>
        <dbReference type="Proteomes" id="UP000030518"/>
    </source>
</evidence>
<dbReference type="InterPro" id="IPR051167">
    <property type="entry name" value="Prolyl_oligopep/macrocyclase"/>
</dbReference>
<name>A0A0A2WE39_9GAMM</name>
<dbReference type="Gene3D" id="2.130.10.120">
    <property type="entry name" value="Prolyl oligopeptidase, N-terminal domain"/>
    <property type="match status" value="1"/>
</dbReference>
<dbReference type="GO" id="GO:0004252">
    <property type="term" value="F:serine-type endopeptidase activity"/>
    <property type="evidence" value="ECO:0007669"/>
    <property type="project" value="InterPro"/>
</dbReference>
<dbReference type="eggNOG" id="COG1505">
    <property type="taxonomic scope" value="Bacteria"/>
</dbReference>
<dbReference type="PRINTS" id="PR00862">
    <property type="entry name" value="PROLIGOPTASE"/>
</dbReference>
<evidence type="ECO:0000256" key="3">
    <source>
        <dbReference type="ARBA" id="ARBA00022825"/>
    </source>
</evidence>
<evidence type="ECO:0000256" key="4">
    <source>
        <dbReference type="SAM" id="SignalP"/>
    </source>
</evidence>
<dbReference type="Pfam" id="PF02897">
    <property type="entry name" value="Peptidase_S9_N"/>
    <property type="match status" value="1"/>
</dbReference>
<reference evidence="7 8" key="1">
    <citation type="submission" date="2014-09" db="EMBL/GenBank/DDBJ databases">
        <title>Genome sequences of Lysobacter dokdonensis DS-58.</title>
        <authorList>
            <person name="Kim J.F."/>
            <person name="Kwak M.-J."/>
        </authorList>
    </citation>
    <scope>NUCLEOTIDE SEQUENCE [LARGE SCALE GENOMIC DNA]</scope>
    <source>
        <strain evidence="7 8">DS-58</strain>
    </source>
</reference>
<evidence type="ECO:0000259" key="6">
    <source>
        <dbReference type="Pfam" id="PF02897"/>
    </source>
</evidence>
<evidence type="ECO:0000256" key="2">
    <source>
        <dbReference type="ARBA" id="ARBA00022801"/>
    </source>
</evidence>
<feature type="chain" id="PRO_5001996159" evidence="4">
    <location>
        <begin position="27"/>
        <end position="711"/>
    </location>
</feature>
<organism evidence="7 8">
    <name type="scientific">Lysobacter dokdonensis DS-58</name>
    <dbReference type="NCBI Taxonomy" id="1300345"/>
    <lineage>
        <taxon>Bacteria</taxon>
        <taxon>Pseudomonadati</taxon>
        <taxon>Pseudomonadota</taxon>
        <taxon>Gammaproteobacteria</taxon>
        <taxon>Lysobacterales</taxon>
        <taxon>Lysobacteraceae</taxon>
        <taxon>Noviluteimonas</taxon>
    </lineage>
</organism>
<proteinExistence type="predicted"/>
<feature type="domain" description="Peptidase S9A N-terminal" evidence="6">
    <location>
        <begin position="35"/>
        <end position="435"/>
    </location>
</feature>
<dbReference type="Proteomes" id="UP000030518">
    <property type="component" value="Unassembled WGS sequence"/>
</dbReference>